<dbReference type="PANTHER" id="PTHR30087:SF1">
    <property type="entry name" value="HYPOTHETICAL CYTOSOLIC PROTEIN"/>
    <property type="match status" value="1"/>
</dbReference>
<dbReference type="EMBL" id="FNPV01000002">
    <property type="protein sequence ID" value="SDY40234.1"/>
    <property type="molecule type" value="Genomic_DNA"/>
</dbReference>
<reference evidence="1 2" key="1">
    <citation type="submission" date="2016-10" db="EMBL/GenBank/DDBJ databases">
        <authorList>
            <person name="de Groot N.N."/>
        </authorList>
    </citation>
    <scope>NUCLEOTIDE SEQUENCE [LARGE SCALE GENOMIC DNA]</scope>
    <source>
        <strain evidence="1 2">APO</strain>
    </source>
</reference>
<dbReference type="Proteomes" id="UP000199230">
    <property type="component" value="Unassembled WGS sequence"/>
</dbReference>
<proteinExistence type="predicted"/>
<dbReference type="PANTHER" id="PTHR30087">
    <property type="entry name" value="INNER MEMBRANE PROTEIN"/>
    <property type="match status" value="1"/>
</dbReference>
<organism evidence="1 2">
    <name type="scientific">Tindallia californiensis</name>
    <dbReference type="NCBI Taxonomy" id="159292"/>
    <lineage>
        <taxon>Bacteria</taxon>
        <taxon>Bacillati</taxon>
        <taxon>Bacillota</taxon>
        <taxon>Clostridia</taxon>
        <taxon>Peptostreptococcales</taxon>
        <taxon>Tindalliaceae</taxon>
        <taxon>Tindallia</taxon>
    </lineage>
</organism>
<accession>A0A1H3JLY8</accession>
<protein>
    <submittedName>
        <fullName evidence="1">Uncharacterized protein</fullName>
    </submittedName>
</protein>
<dbReference type="InterPro" id="IPR007553">
    <property type="entry name" value="2-thiour_desulf"/>
</dbReference>
<keyword evidence="2" id="KW-1185">Reference proteome</keyword>
<sequence length="65" mass="7014">MMIAVSACLLGIPCRYDGKAKHYPQIMSKLKDKEIISICPEVLGGLPVPRKPAEIMNGTGSQVLC</sequence>
<evidence type="ECO:0000313" key="1">
    <source>
        <dbReference type="EMBL" id="SDY40234.1"/>
    </source>
</evidence>
<name>A0A1H3JLY8_9FIRM</name>
<dbReference type="STRING" id="159292.SAMN05192546_1029"/>
<dbReference type="Pfam" id="PF04463">
    <property type="entry name" value="2-thiour_desulf"/>
    <property type="match status" value="1"/>
</dbReference>
<dbReference type="AlphaFoldDB" id="A0A1H3JLY8"/>
<gene>
    <name evidence="1" type="ORF">SAMN05192546_1029</name>
</gene>
<evidence type="ECO:0000313" key="2">
    <source>
        <dbReference type="Proteomes" id="UP000199230"/>
    </source>
</evidence>